<dbReference type="AlphaFoldDB" id="A0A8T1TT62"/>
<dbReference type="OrthoDB" id="95392at2759"/>
<proteinExistence type="predicted"/>
<dbReference type="EMBL" id="JAENGZ010001664">
    <property type="protein sequence ID" value="KAG6946877.1"/>
    <property type="molecule type" value="Genomic_DNA"/>
</dbReference>
<dbReference type="Proteomes" id="UP000688947">
    <property type="component" value="Unassembled WGS sequence"/>
</dbReference>
<dbReference type="PANTHER" id="PTHR22538:SF1">
    <property type="entry name" value="VWFD DOMAIN-CONTAINING PROTEIN"/>
    <property type="match status" value="1"/>
</dbReference>
<dbReference type="VEuPathDB" id="FungiDB:PC110_g14202"/>
<sequence>ALSIIDNSIRQILPALNNATTVPSATVRGKAIRCPRGSLFQTSFNGVNLVLCASSASGFTVYGHDIMIKAEYVPRPSRHNLSPLNHEGEPCPVVATPTSMGPTAIALLSGTPLPSTSPRNLKAVASDAIEVDSCDCMSTPRPCVFLHGLGNLKEEVDLQDNPKWTKKKFGYIGDHAPCCTTVKYAVLNTVDAGWTNETLQRKFCEFSLSMSETSDLTSRTISDTIVVTHSMGGLVLAAALATGKWVMDFVGKCPVSTAKKSLCYQNGKYSTPELNAAYTAAQEAYRGNVTAALCSKSYNGVLSMMSPSFLLEGTMIPHRSKENDGLVEFQSCLGGLDPTLFGDSYLDRFYAAKLNHADTAFLTHDSLFKDSQKPFKWFECLL</sequence>
<feature type="non-terminal residue" evidence="1">
    <location>
        <position position="382"/>
    </location>
</feature>
<gene>
    <name evidence="1" type="ORF">JG687_00016484</name>
</gene>
<accession>A0A8T1TT62</accession>
<protein>
    <submittedName>
        <fullName evidence="1">Uncharacterized protein</fullName>
    </submittedName>
</protein>
<comment type="caution">
    <text evidence="1">The sequence shown here is derived from an EMBL/GenBank/DDBJ whole genome shotgun (WGS) entry which is preliminary data.</text>
</comment>
<organism evidence="1 2">
    <name type="scientific">Phytophthora cactorum</name>
    <dbReference type="NCBI Taxonomy" id="29920"/>
    <lineage>
        <taxon>Eukaryota</taxon>
        <taxon>Sar</taxon>
        <taxon>Stramenopiles</taxon>
        <taxon>Oomycota</taxon>
        <taxon>Peronosporomycetes</taxon>
        <taxon>Peronosporales</taxon>
        <taxon>Peronosporaceae</taxon>
        <taxon>Phytophthora</taxon>
    </lineage>
</organism>
<dbReference type="PANTHER" id="PTHR22538">
    <property type="entry name" value="CILIA- AND FLAGELLA-ASSOCIATED PROTEIN 74"/>
    <property type="match status" value="1"/>
</dbReference>
<evidence type="ECO:0000313" key="2">
    <source>
        <dbReference type="Proteomes" id="UP000688947"/>
    </source>
</evidence>
<reference evidence="1" key="1">
    <citation type="submission" date="2021-01" db="EMBL/GenBank/DDBJ databases">
        <title>Phytophthora aleatoria, a newly-described species from Pinus radiata is distinct from Phytophthora cactorum isolates based on comparative genomics.</title>
        <authorList>
            <person name="Mcdougal R."/>
            <person name="Panda P."/>
            <person name="Williams N."/>
            <person name="Studholme D.J."/>
        </authorList>
    </citation>
    <scope>NUCLEOTIDE SEQUENCE</scope>
    <source>
        <strain evidence="1">NZFS 3830</strain>
    </source>
</reference>
<evidence type="ECO:0000313" key="1">
    <source>
        <dbReference type="EMBL" id="KAG6946877.1"/>
    </source>
</evidence>
<name>A0A8T1TT62_9STRA</name>